<organism evidence="1 2">
    <name type="scientific">Gossypium australe</name>
    <dbReference type="NCBI Taxonomy" id="47621"/>
    <lineage>
        <taxon>Eukaryota</taxon>
        <taxon>Viridiplantae</taxon>
        <taxon>Streptophyta</taxon>
        <taxon>Embryophyta</taxon>
        <taxon>Tracheophyta</taxon>
        <taxon>Spermatophyta</taxon>
        <taxon>Magnoliopsida</taxon>
        <taxon>eudicotyledons</taxon>
        <taxon>Gunneridae</taxon>
        <taxon>Pentapetalae</taxon>
        <taxon>rosids</taxon>
        <taxon>malvids</taxon>
        <taxon>Malvales</taxon>
        <taxon>Malvaceae</taxon>
        <taxon>Malvoideae</taxon>
        <taxon>Gossypium</taxon>
    </lineage>
</organism>
<dbReference type="AlphaFoldDB" id="A0A5B6VLR8"/>
<sequence length="110" mass="12811">MSQKELNLRQRRWLELLKDYGLIINYQLADALSQKSLSNLKATNICESHKNDLELVAKREQVGKLRDTKFQIGANASLTLKLNKRFFGKLIATFTRFTFETNVLVAWYET</sequence>
<dbReference type="EMBL" id="SMMG02000006">
    <property type="protein sequence ID" value="KAA3470015.1"/>
    <property type="molecule type" value="Genomic_DNA"/>
</dbReference>
<reference evidence="2" key="1">
    <citation type="journal article" date="2019" name="Plant Biotechnol. J.">
        <title>Genome sequencing of the Australian wild diploid species Gossypium australe highlights disease resistance and delayed gland morphogenesis.</title>
        <authorList>
            <person name="Cai Y."/>
            <person name="Cai X."/>
            <person name="Wang Q."/>
            <person name="Wang P."/>
            <person name="Zhang Y."/>
            <person name="Cai C."/>
            <person name="Xu Y."/>
            <person name="Wang K."/>
            <person name="Zhou Z."/>
            <person name="Wang C."/>
            <person name="Geng S."/>
            <person name="Li B."/>
            <person name="Dong Q."/>
            <person name="Hou Y."/>
            <person name="Wang H."/>
            <person name="Ai P."/>
            <person name="Liu Z."/>
            <person name="Yi F."/>
            <person name="Sun M."/>
            <person name="An G."/>
            <person name="Cheng J."/>
            <person name="Zhang Y."/>
            <person name="Shi Q."/>
            <person name="Xie Y."/>
            <person name="Shi X."/>
            <person name="Chang Y."/>
            <person name="Huang F."/>
            <person name="Chen Y."/>
            <person name="Hong S."/>
            <person name="Mi L."/>
            <person name="Sun Q."/>
            <person name="Zhang L."/>
            <person name="Zhou B."/>
            <person name="Peng R."/>
            <person name="Zhang X."/>
            <person name="Liu F."/>
        </authorList>
    </citation>
    <scope>NUCLEOTIDE SEQUENCE [LARGE SCALE GENOMIC DNA]</scope>
    <source>
        <strain evidence="2">cv. PA1801</strain>
    </source>
</reference>
<comment type="caution">
    <text evidence="1">The sequence shown here is derived from an EMBL/GenBank/DDBJ whole genome shotgun (WGS) entry which is preliminary data.</text>
</comment>
<dbReference type="Proteomes" id="UP000325315">
    <property type="component" value="Unassembled WGS sequence"/>
</dbReference>
<accession>A0A5B6VLR8</accession>
<proteinExistence type="predicted"/>
<dbReference type="OrthoDB" id="10063139at2759"/>
<evidence type="ECO:0000313" key="1">
    <source>
        <dbReference type="EMBL" id="KAA3470015.1"/>
    </source>
</evidence>
<gene>
    <name evidence="1" type="ORF">EPI10_015756</name>
</gene>
<evidence type="ECO:0000313" key="2">
    <source>
        <dbReference type="Proteomes" id="UP000325315"/>
    </source>
</evidence>
<keyword evidence="2" id="KW-1185">Reference proteome</keyword>
<name>A0A5B6VLR8_9ROSI</name>
<protein>
    <submittedName>
        <fullName evidence="1">Integrase</fullName>
    </submittedName>
</protein>